<gene>
    <name evidence="1" type="ORF">LCGC14_0441260</name>
</gene>
<reference evidence="1" key="1">
    <citation type="journal article" date="2015" name="Nature">
        <title>Complex archaea that bridge the gap between prokaryotes and eukaryotes.</title>
        <authorList>
            <person name="Spang A."/>
            <person name="Saw J.H."/>
            <person name="Jorgensen S.L."/>
            <person name="Zaremba-Niedzwiedzka K."/>
            <person name="Martijn J."/>
            <person name="Lind A.E."/>
            <person name="van Eijk R."/>
            <person name="Schleper C."/>
            <person name="Guy L."/>
            <person name="Ettema T.J."/>
        </authorList>
    </citation>
    <scope>NUCLEOTIDE SEQUENCE</scope>
</reference>
<sequence length="194" mass="22029">MADYVTLVEVKNHISLEQDSTEQDTKLTAMIKQAQKAIETWTGTWWDARTKTIQTEATHRRQIKLFMPARIISLTSVTDGVEGGTQTGTVILAADLRVYETYIERSGRVFWSDEQLDIEVVGSFGYTVVPDDIKVLTLETIGILAAMKQKSFTQDDGVERTVLLNALPTWVKEIIQSRRMHNFVNQPWLITPVE</sequence>
<dbReference type="AlphaFoldDB" id="A0A0F9SR81"/>
<evidence type="ECO:0000313" key="1">
    <source>
        <dbReference type="EMBL" id="KKN69399.1"/>
    </source>
</evidence>
<protein>
    <recommendedName>
        <fullName evidence="2">Phage gp6-like head-tail connector protein</fullName>
    </recommendedName>
</protein>
<evidence type="ECO:0008006" key="2">
    <source>
        <dbReference type="Google" id="ProtNLM"/>
    </source>
</evidence>
<name>A0A0F9SR81_9ZZZZ</name>
<comment type="caution">
    <text evidence="1">The sequence shown here is derived from an EMBL/GenBank/DDBJ whole genome shotgun (WGS) entry which is preliminary data.</text>
</comment>
<organism evidence="1">
    <name type="scientific">marine sediment metagenome</name>
    <dbReference type="NCBI Taxonomy" id="412755"/>
    <lineage>
        <taxon>unclassified sequences</taxon>
        <taxon>metagenomes</taxon>
        <taxon>ecological metagenomes</taxon>
    </lineage>
</organism>
<dbReference type="Gene3D" id="1.10.3230.30">
    <property type="entry name" value="Phage gp6-like head-tail connector protein"/>
    <property type="match status" value="1"/>
</dbReference>
<accession>A0A0F9SR81</accession>
<dbReference type="EMBL" id="LAZR01000427">
    <property type="protein sequence ID" value="KKN69399.1"/>
    <property type="molecule type" value="Genomic_DNA"/>
</dbReference>
<proteinExistence type="predicted"/>